<proteinExistence type="predicted"/>
<evidence type="ECO:0000313" key="2">
    <source>
        <dbReference type="EMBL" id="MBP1934823.1"/>
    </source>
</evidence>
<evidence type="ECO:0008006" key="4">
    <source>
        <dbReference type="Google" id="ProtNLM"/>
    </source>
</evidence>
<reference evidence="2 3" key="1">
    <citation type="submission" date="2021-03" db="EMBL/GenBank/DDBJ databases">
        <title>Genomic Encyclopedia of Type Strains, Phase IV (KMG-IV): sequencing the most valuable type-strain genomes for metagenomic binning, comparative biology and taxonomic classification.</title>
        <authorList>
            <person name="Goeker M."/>
        </authorList>
    </citation>
    <scope>NUCLEOTIDE SEQUENCE [LARGE SCALE GENOMIC DNA]</scope>
    <source>
        <strain evidence="2 3">DSM 24738</strain>
    </source>
</reference>
<keyword evidence="1" id="KW-0812">Transmembrane</keyword>
<gene>
    <name evidence="2" type="ORF">J2Z37_004843</name>
</gene>
<accession>A0ABS4GX12</accession>
<keyword evidence="1" id="KW-0472">Membrane</keyword>
<keyword evidence="3" id="KW-1185">Reference proteome</keyword>
<evidence type="ECO:0000313" key="3">
    <source>
        <dbReference type="Proteomes" id="UP001519343"/>
    </source>
</evidence>
<feature type="transmembrane region" description="Helical" evidence="1">
    <location>
        <begin position="6"/>
        <end position="29"/>
    </location>
</feature>
<name>A0ABS4GX12_9BACL</name>
<evidence type="ECO:0000256" key="1">
    <source>
        <dbReference type="SAM" id="Phobius"/>
    </source>
</evidence>
<sequence>MTAYEAMMVALTSNLVLIGVITIVIAIVVQRRK</sequence>
<dbReference type="EMBL" id="JAGGKT010000029">
    <property type="protein sequence ID" value="MBP1934823.1"/>
    <property type="molecule type" value="Genomic_DNA"/>
</dbReference>
<organism evidence="2 3">
    <name type="scientific">Ammoniphilus resinae</name>
    <dbReference type="NCBI Taxonomy" id="861532"/>
    <lineage>
        <taxon>Bacteria</taxon>
        <taxon>Bacillati</taxon>
        <taxon>Bacillota</taxon>
        <taxon>Bacilli</taxon>
        <taxon>Bacillales</taxon>
        <taxon>Paenibacillaceae</taxon>
        <taxon>Aneurinibacillus group</taxon>
        <taxon>Ammoniphilus</taxon>
    </lineage>
</organism>
<protein>
    <recommendedName>
        <fullName evidence="4">Holin-like toxin</fullName>
    </recommendedName>
</protein>
<comment type="caution">
    <text evidence="2">The sequence shown here is derived from an EMBL/GenBank/DDBJ whole genome shotgun (WGS) entry which is preliminary data.</text>
</comment>
<dbReference type="Proteomes" id="UP001519343">
    <property type="component" value="Unassembled WGS sequence"/>
</dbReference>
<keyword evidence="1" id="KW-1133">Transmembrane helix</keyword>